<gene>
    <name evidence="10" type="ORF">N658DRAFT_462462</name>
</gene>
<keyword evidence="6" id="KW-0539">Nucleus</keyword>
<dbReference type="GO" id="GO:0000070">
    <property type="term" value="P:mitotic sister chromatid segregation"/>
    <property type="evidence" value="ECO:0007669"/>
    <property type="project" value="TreeGrafter"/>
</dbReference>
<protein>
    <submittedName>
        <fullName evidence="10">Uncharacterized protein</fullName>
    </submittedName>
</protein>
<dbReference type="Proteomes" id="UP001305647">
    <property type="component" value="Unassembled WGS sequence"/>
</dbReference>
<evidence type="ECO:0000256" key="7">
    <source>
        <dbReference type="ARBA" id="ARBA00023328"/>
    </source>
</evidence>
<keyword evidence="7" id="KW-0137">Centromere</keyword>
<dbReference type="InterPro" id="IPR020993">
    <property type="entry name" value="Centromere_CenpK"/>
</dbReference>
<evidence type="ECO:0000256" key="5">
    <source>
        <dbReference type="ARBA" id="ARBA00023054"/>
    </source>
</evidence>
<dbReference type="GO" id="GO:0000775">
    <property type="term" value="C:chromosome, centromeric region"/>
    <property type="evidence" value="ECO:0007669"/>
    <property type="project" value="UniProtKB-SubCell"/>
</dbReference>
<dbReference type="Pfam" id="PF11802">
    <property type="entry name" value="CENP-K"/>
    <property type="match status" value="1"/>
</dbReference>
<feature type="compositionally biased region" description="Basic and acidic residues" evidence="9">
    <location>
        <begin position="24"/>
        <end position="36"/>
    </location>
</feature>
<evidence type="ECO:0000256" key="6">
    <source>
        <dbReference type="ARBA" id="ARBA00023242"/>
    </source>
</evidence>
<dbReference type="PANTHER" id="PTHR14401:SF6">
    <property type="entry name" value="CENTROMERE PROTEIN K"/>
    <property type="match status" value="1"/>
</dbReference>
<evidence type="ECO:0000256" key="4">
    <source>
        <dbReference type="ARBA" id="ARBA00022454"/>
    </source>
</evidence>
<name>A0AAN6Q9B3_9PEZI</name>
<feature type="coiled-coil region" evidence="8">
    <location>
        <begin position="123"/>
        <end position="173"/>
    </location>
</feature>
<feature type="compositionally biased region" description="Basic and acidic residues" evidence="9">
    <location>
        <begin position="227"/>
        <end position="242"/>
    </location>
</feature>
<dbReference type="GO" id="GO:0005634">
    <property type="term" value="C:nucleus"/>
    <property type="evidence" value="ECO:0007669"/>
    <property type="project" value="UniProtKB-SubCell"/>
</dbReference>
<reference evidence="10" key="2">
    <citation type="submission" date="2023-05" db="EMBL/GenBank/DDBJ databases">
        <authorList>
            <consortium name="Lawrence Berkeley National Laboratory"/>
            <person name="Steindorff A."/>
            <person name="Hensen N."/>
            <person name="Bonometti L."/>
            <person name="Westerberg I."/>
            <person name="Brannstrom I.O."/>
            <person name="Guillou S."/>
            <person name="Cros-Aarteil S."/>
            <person name="Calhoun S."/>
            <person name="Haridas S."/>
            <person name="Kuo A."/>
            <person name="Mondo S."/>
            <person name="Pangilinan J."/>
            <person name="Riley R."/>
            <person name="Labutti K."/>
            <person name="Andreopoulos B."/>
            <person name="Lipzen A."/>
            <person name="Chen C."/>
            <person name="Yanf M."/>
            <person name="Daum C."/>
            <person name="Ng V."/>
            <person name="Clum A."/>
            <person name="Ohm R."/>
            <person name="Martin F."/>
            <person name="Silar P."/>
            <person name="Natvig D."/>
            <person name="Lalanne C."/>
            <person name="Gautier V."/>
            <person name="Ament-Velasquez S.L."/>
            <person name="Kruys A."/>
            <person name="Hutchinson M.I."/>
            <person name="Powell A.J."/>
            <person name="Barry K."/>
            <person name="Miller A.N."/>
            <person name="Grigoriev I.V."/>
            <person name="Debuchy R."/>
            <person name="Gladieux P."/>
            <person name="Thoren M.H."/>
            <person name="Johannesson H."/>
        </authorList>
    </citation>
    <scope>NUCLEOTIDE SEQUENCE</scope>
    <source>
        <strain evidence="10">CBS 757.83</strain>
    </source>
</reference>
<reference evidence="10" key="1">
    <citation type="journal article" date="2023" name="Mol. Phylogenet. Evol.">
        <title>Genome-scale phylogeny and comparative genomics of the fungal order Sordariales.</title>
        <authorList>
            <person name="Hensen N."/>
            <person name="Bonometti L."/>
            <person name="Westerberg I."/>
            <person name="Brannstrom I.O."/>
            <person name="Guillou S."/>
            <person name="Cros-Aarteil S."/>
            <person name="Calhoun S."/>
            <person name="Haridas S."/>
            <person name="Kuo A."/>
            <person name="Mondo S."/>
            <person name="Pangilinan J."/>
            <person name="Riley R."/>
            <person name="LaButti K."/>
            <person name="Andreopoulos B."/>
            <person name="Lipzen A."/>
            <person name="Chen C."/>
            <person name="Yan M."/>
            <person name="Daum C."/>
            <person name="Ng V."/>
            <person name="Clum A."/>
            <person name="Steindorff A."/>
            <person name="Ohm R.A."/>
            <person name="Martin F."/>
            <person name="Silar P."/>
            <person name="Natvig D.O."/>
            <person name="Lalanne C."/>
            <person name="Gautier V."/>
            <person name="Ament-Velasquez S.L."/>
            <person name="Kruys A."/>
            <person name="Hutchinson M.I."/>
            <person name="Powell A.J."/>
            <person name="Barry K."/>
            <person name="Miller A.N."/>
            <person name="Grigoriev I.V."/>
            <person name="Debuchy R."/>
            <person name="Gladieux P."/>
            <person name="Hiltunen Thoren M."/>
            <person name="Johannesson H."/>
        </authorList>
    </citation>
    <scope>NUCLEOTIDE SEQUENCE</scope>
    <source>
        <strain evidence="10">CBS 757.83</strain>
    </source>
</reference>
<organism evidence="10 11">
    <name type="scientific">Parathielavia hyrcaniae</name>
    <dbReference type="NCBI Taxonomy" id="113614"/>
    <lineage>
        <taxon>Eukaryota</taxon>
        <taxon>Fungi</taxon>
        <taxon>Dikarya</taxon>
        <taxon>Ascomycota</taxon>
        <taxon>Pezizomycotina</taxon>
        <taxon>Sordariomycetes</taxon>
        <taxon>Sordariomycetidae</taxon>
        <taxon>Sordariales</taxon>
        <taxon>Chaetomiaceae</taxon>
        <taxon>Parathielavia</taxon>
    </lineage>
</organism>
<evidence type="ECO:0000256" key="3">
    <source>
        <dbReference type="ARBA" id="ARBA00005795"/>
    </source>
</evidence>
<evidence type="ECO:0000256" key="1">
    <source>
        <dbReference type="ARBA" id="ARBA00004123"/>
    </source>
</evidence>
<proteinExistence type="inferred from homology"/>
<dbReference type="PANTHER" id="PTHR14401">
    <property type="entry name" value="CENTROMERE PROTEIN K"/>
    <property type="match status" value="1"/>
</dbReference>
<dbReference type="GO" id="GO:0051382">
    <property type="term" value="P:kinetochore assembly"/>
    <property type="evidence" value="ECO:0007669"/>
    <property type="project" value="InterPro"/>
</dbReference>
<comment type="similarity">
    <text evidence="3">Belongs to the CENP-K/MCM22 family.</text>
</comment>
<keyword evidence="11" id="KW-1185">Reference proteome</keyword>
<evidence type="ECO:0000256" key="2">
    <source>
        <dbReference type="ARBA" id="ARBA00004584"/>
    </source>
</evidence>
<evidence type="ECO:0000256" key="9">
    <source>
        <dbReference type="SAM" id="MobiDB-lite"/>
    </source>
</evidence>
<dbReference type="EMBL" id="MU863625">
    <property type="protein sequence ID" value="KAK4105321.1"/>
    <property type="molecule type" value="Genomic_DNA"/>
</dbReference>
<evidence type="ECO:0000313" key="10">
    <source>
        <dbReference type="EMBL" id="KAK4105321.1"/>
    </source>
</evidence>
<sequence>MDAIHGSVREDGPYEAQLERTMQELNKRKQELEDAVHPQQLRASAAASGAAPSPQDSVEIMIKTYRDMAEAEPLLPPRGSVLPALLAMRRAQQTIAETSEYNESHTASLKQVKRRTEAEQVSLREQQALQAALENRIRSLREGLENRVEKTGEQLAKERVAELKQQKDHWDKQTSSLMKDLDWFIGEHLGPMLAAEELGGPVVGELMEIDPDDLGAGFSAQGKLKKTREQPDHDRRQRRIDDIWGPQDQQGQTNKRRRERDEAAAASAEMRDLMEQLMNKLMEAGGESSGSYVEIPRESAAARFLVRSKVAVFHPKDARRLRLVDFGRDVED</sequence>
<feature type="region of interest" description="Disordered" evidence="9">
    <location>
        <begin position="24"/>
        <end position="55"/>
    </location>
</feature>
<keyword evidence="4" id="KW-0158">Chromosome</keyword>
<dbReference type="AlphaFoldDB" id="A0AAN6Q9B3"/>
<comment type="subcellular location">
    <subcellularLocation>
        <location evidence="2">Chromosome</location>
        <location evidence="2">Centromere</location>
    </subcellularLocation>
    <subcellularLocation>
        <location evidence="1">Nucleus</location>
    </subcellularLocation>
</comment>
<comment type="caution">
    <text evidence="10">The sequence shown here is derived from an EMBL/GenBank/DDBJ whole genome shotgun (WGS) entry which is preliminary data.</text>
</comment>
<feature type="compositionally biased region" description="Low complexity" evidence="9">
    <location>
        <begin position="43"/>
        <end position="54"/>
    </location>
</feature>
<evidence type="ECO:0000313" key="11">
    <source>
        <dbReference type="Proteomes" id="UP001305647"/>
    </source>
</evidence>
<feature type="region of interest" description="Disordered" evidence="9">
    <location>
        <begin position="214"/>
        <end position="267"/>
    </location>
</feature>
<keyword evidence="5 8" id="KW-0175">Coiled coil</keyword>
<accession>A0AAN6Q9B3</accession>
<evidence type="ECO:0000256" key="8">
    <source>
        <dbReference type="SAM" id="Coils"/>
    </source>
</evidence>